<protein>
    <submittedName>
        <fullName evidence="1">Uncharacterized protein</fullName>
    </submittedName>
</protein>
<evidence type="ECO:0000313" key="1">
    <source>
        <dbReference type="EMBL" id="KAG9068962.1"/>
    </source>
</evidence>
<dbReference type="Proteomes" id="UP000707451">
    <property type="component" value="Unassembled WGS sequence"/>
</dbReference>
<dbReference type="AlphaFoldDB" id="A0A9P7XYK5"/>
<reference evidence="1" key="1">
    <citation type="submission" date="2021-06" db="EMBL/GenBank/DDBJ databases">
        <title>Genome Sequence of Mortierella hyaline Strain SCG-10, a Cold-Adapted, Nitrate-Reducing Fungus Isolated from Soil in Minnesota, USA.</title>
        <authorList>
            <person name="Aldossari N."/>
        </authorList>
    </citation>
    <scope>NUCLEOTIDE SEQUENCE</scope>
    <source>
        <strain evidence="1">SCG-10</strain>
    </source>
</reference>
<sequence>MEQPSDIIPHLSTDLRAIHDGLQTQLQGLSEVLAHRNLFIYNQTTQHYTTLVDKFMHVLQQYLDNTLLDLFRVIDNISSLMRIYDRDLDIFIHHKASTISGVESCIQKVEALIDQHSNTISELSITSFEIAELIKEYEAEADNHSNGSVTAKIVSASLAVTGAVASAGLAVMAPPFAIGTFVLLAGGGGGISGLISLHDQHKSDIYTTAAANLNIVQRCSEGLQAPISAIYKKLGSSKQSLLYIKDDTSTATSDNQPDFIRRFASIGGTRALHNGSPAPDRDDNLKWNVSDLLRGITPKSMLAEWSTVFRTPMSIAKTVLHKFVSYLETQALELIWKARSSETIAWEQTQGISAKDKTSKYTGPEVTGVRDTVTSPVMVFARVALR</sequence>
<accession>A0A9P7XYK5</accession>
<gene>
    <name evidence="1" type="ORF">KI688_009852</name>
</gene>
<comment type="caution">
    <text evidence="1">The sequence shown here is derived from an EMBL/GenBank/DDBJ whole genome shotgun (WGS) entry which is preliminary data.</text>
</comment>
<dbReference type="OrthoDB" id="2446973at2759"/>
<keyword evidence="2" id="KW-1185">Reference proteome</keyword>
<organism evidence="1 2">
    <name type="scientific">Linnemannia hyalina</name>
    <dbReference type="NCBI Taxonomy" id="64524"/>
    <lineage>
        <taxon>Eukaryota</taxon>
        <taxon>Fungi</taxon>
        <taxon>Fungi incertae sedis</taxon>
        <taxon>Mucoromycota</taxon>
        <taxon>Mortierellomycotina</taxon>
        <taxon>Mortierellomycetes</taxon>
        <taxon>Mortierellales</taxon>
        <taxon>Mortierellaceae</taxon>
        <taxon>Linnemannia</taxon>
    </lineage>
</organism>
<proteinExistence type="predicted"/>
<name>A0A9P7XYK5_9FUNG</name>
<evidence type="ECO:0000313" key="2">
    <source>
        <dbReference type="Proteomes" id="UP000707451"/>
    </source>
</evidence>
<dbReference type="EMBL" id="JAHRHY010000005">
    <property type="protein sequence ID" value="KAG9068962.1"/>
    <property type="molecule type" value="Genomic_DNA"/>
</dbReference>